<dbReference type="AlphaFoldDB" id="A0A699UJG9"/>
<organism evidence="1">
    <name type="scientific">Tanacetum cinerariifolium</name>
    <name type="common">Dalmatian daisy</name>
    <name type="synonym">Chrysanthemum cinerariifolium</name>
    <dbReference type="NCBI Taxonomy" id="118510"/>
    <lineage>
        <taxon>Eukaryota</taxon>
        <taxon>Viridiplantae</taxon>
        <taxon>Streptophyta</taxon>
        <taxon>Embryophyta</taxon>
        <taxon>Tracheophyta</taxon>
        <taxon>Spermatophyta</taxon>
        <taxon>Magnoliopsida</taxon>
        <taxon>eudicotyledons</taxon>
        <taxon>Gunneridae</taxon>
        <taxon>Pentapetalae</taxon>
        <taxon>asterids</taxon>
        <taxon>campanulids</taxon>
        <taxon>Asterales</taxon>
        <taxon>Asteraceae</taxon>
        <taxon>Asteroideae</taxon>
        <taxon>Anthemideae</taxon>
        <taxon>Anthemidinae</taxon>
        <taxon>Tanacetum</taxon>
    </lineage>
</organism>
<comment type="caution">
    <text evidence="1">The sequence shown here is derived from an EMBL/GenBank/DDBJ whole genome shotgun (WGS) entry which is preliminary data.</text>
</comment>
<gene>
    <name evidence="1" type="ORF">Tci_895231</name>
</gene>
<sequence>MVADALSKKDKEPIRVRALVVKVHNNLPEQIRNAQAKACDKENIGAEGFVGEGEPFEVRADADIATYVRKCLTCAKVKAEHQDHQDCFNNLKSLFGSGKELHWISLRSFQEHNLDTIQSGSSLTD</sequence>
<evidence type="ECO:0008006" key="2">
    <source>
        <dbReference type="Google" id="ProtNLM"/>
    </source>
</evidence>
<evidence type="ECO:0000313" key="1">
    <source>
        <dbReference type="EMBL" id="GFD23262.1"/>
    </source>
</evidence>
<accession>A0A699UJG9</accession>
<reference evidence="1" key="1">
    <citation type="journal article" date="2019" name="Sci. Rep.">
        <title>Draft genome of Tanacetum cinerariifolium, the natural source of mosquito coil.</title>
        <authorList>
            <person name="Yamashiro T."/>
            <person name="Shiraishi A."/>
            <person name="Satake H."/>
            <person name="Nakayama K."/>
        </authorList>
    </citation>
    <scope>NUCLEOTIDE SEQUENCE</scope>
</reference>
<protein>
    <recommendedName>
        <fullName evidence="2">Reverse transcriptase domain-containing protein</fullName>
    </recommendedName>
</protein>
<proteinExistence type="predicted"/>
<name>A0A699UJG9_TANCI</name>
<dbReference type="EMBL" id="BKCJ011343530">
    <property type="protein sequence ID" value="GFD23262.1"/>
    <property type="molecule type" value="Genomic_DNA"/>
</dbReference>